<comment type="caution">
    <text evidence="1">The sequence shown here is derived from an EMBL/GenBank/DDBJ whole genome shotgun (WGS) entry which is preliminary data.</text>
</comment>
<dbReference type="Proteomes" id="UP001518989">
    <property type="component" value="Unassembled WGS sequence"/>
</dbReference>
<accession>A0ABS3KP31</accession>
<organism evidence="1 2">
    <name type="scientific">Roseomonas haemaphysalidis</name>
    <dbReference type="NCBI Taxonomy" id="2768162"/>
    <lineage>
        <taxon>Bacteria</taxon>
        <taxon>Pseudomonadati</taxon>
        <taxon>Pseudomonadota</taxon>
        <taxon>Alphaproteobacteria</taxon>
        <taxon>Acetobacterales</taxon>
        <taxon>Roseomonadaceae</taxon>
        <taxon>Roseomonas</taxon>
    </lineage>
</organism>
<sequence length="233" mass="23870">MANLPAKPVTAAVAAFLKQADSVPALRPVAHRPGRLLFAVDATASRQAGWDLASHLQTEMFQAAAGLGGLEVSLAYWRGFGEFAATPFIADAATLARRMAEVTCLGGRTQLERALRHAVNEAARARLHALVLVGDAVEEDADTLCHLAGQLGVRGTPVFAFQEGSDPTAGTVMRQLARLSGGAHAPFGAGSAAALRDLLRAVGAFAAGGHAALARLDTAGARALLAQLPAPGA</sequence>
<protein>
    <submittedName>
        <fullName evidence="1">VWA domain-containing protein</fullName>
    </submittedName>
</protein>
<keyword evidence="2" id="KW-1185">Reference proteome</keyword>
<evidence type="ECO:0000313" key="1">
    <source>
        <dbReference type="EMBL" id="MBO1079189.1"/>
    </source>
</evidence>
<dbReference type="SUPFAM" id="SSF53300">
    <property type="entry name" value="vWA-like"/>
    <property type="match status" value="1"/>
</dbReference>
<proteinExistence type="predicted"/>
<dbReference type="RefSeq" id="WP_207416709.1">
    <property type="nucleotide sequence ID" value="NZ_CP061177.1"/>
</dbReference>
<reference evidence="1 2" key="1">
    <citation type="submission" date="2020-09" db="EMBL/GenBank/DDBJ databases">
        <title>Roseomonas.</title>
        <authorList>
            <person name="Zhu W."/>
        </authorList>
    </citation>
    <scope>NUCLEOTIDE SEQUENCE [LARGE SCALE GENOMIC DNA]</scope>
    <source>
        <strain evidence="1 2">573</strain>
    </source>
</reference>
<dbReference type="Gene3D" id="3.40.50.410">
    <property type="entry name" value="von Willebrand factor, type A domain"/>
    <property type="match status" value="1"/>
</dbReference>
<evidence type="ECO:0000313" key="2">
    <source>
        <dbReference type="Proteomes" id="UP001518989"/>
    </source>
</evidence>
<dbReference type="EMBL" id="JACTNG010000004">
    <property type="protein sequence ID" value="MBO1079189.1"/>
    <property type="molecule type" value="Genomic_DNA"/>
</dbReference>
<name>A0ABS3KP31_9PROT</name>
<gene>
    <name evidence="1" type="ORF">IAI61_09120</name>
</gene>
<dbReference type="InterPro" id="IPR036465">
    <property type="entry name" value="vWFA_dom_sf"/>
</dbReference>